<evidence type="ECO:0000256" key="1">
    <source>
        <dbReference type="SAM" id="SignalP"/>
    </source>
</evidence>
<evidence type="ECO:0000313" key="3">
    <source>
        <dbReference type="EMBL" id="MDI6447949.1"/>
    </source>
</evidence>
<dbReference type="AlphaFoldDB" id="A0AAW6TW75"/>
<dbReference type="InterPro" id="IPR051532">
    <property type="entry name" value="Ester_Hydrolysis_Enzymes"/>
</dbReference>
<accession>A0AAW6TW75</accession>
<dbReference type="PANTHER" id="PTHR30383">
    <property type="entry name" value="THIOESTERASE 1/PROTEASE 1/LYSOPHOSPHOLIPASE L1"/>
    <property type="match status" value="1"/>
</dbReference>
<evidence type="ECO:0000259" key="2">
    <source>
        <dbReference type="Pfam" id="PF13472"/>
    </source>
</evidence>
<dbReference type="InterPro" id="IPR013830">
    <property type="entry name" value="SGNH_hydro"/>
</dbReference>
<proteinExistence type="predicted"/>
<dbReference type="PANTHER" id="PTHR30383:SF5">
    <property type="entry name" value="SGNH HYDROLASE-TYPE ESTERASE DOMAIN-CONTAINING PROTEIN"/>
    <property type="match status" value="1"/>
</dbReference>
<sequence length="233" mass="25661">MSVAKAVLLSILSAAAAVQAGHPSADPDPNRLAGEIEAFAQWDSKNAFPAEPVLFVGSSSIRMWRTRQGFPDQPVINRGFGGSHISDVLHFADRIVLPYQPRVIVFYAGDNDVAGGKSAQRVRDDYRRFVDLVGARLPQTRLIFVTIKPSGQRWALWPEMARANDLVRDLCDKDDRLFFADLATPLLDSDGKPDDQLFLADRLHLSPQGYAVWNRALAPILNQALSSLPAGSR</sequence>
<dbReference type="Proteomes" id="UP001431776">
    <property type="component" value="Unassembled WGS sequence"/>
</dbReference>
<keyword evidence="1" id="KW-0732">Signal</keyword>
<organism evidence="3 4">
    <name type="scientific">Anaerobaca lacustris</name>
    <dbReference type="NCBI Taxonomy" id="3044600"/>
    <lineage>
        <taxon>Bacteria</taxon>
        <taxon>Pseudomonadati</taxon>
        <taxon>Planctomycetota</taxon>
        <taxon>Phycisphaerae</taxon>
        <taxon>Sedimentisphaerales</taxon>
        <taxon>Anaerobacaceae</taxon>
        <taxon>Anaerobaca</taxon>
    </lineage>
</organism>
<feature type="domain" description="SGNH hydrolase-type esterase" evidence="2">
    <location>
        <begin position="69"/>
        <end position="212"/>
    </location>
</feature>
<feature type="signal peptide" evidence="1">
    <location>
        <begin position="1"/>
        <end position="20"/>
    </location>
</feature>
<dbReference type="InterPro" id="IPR036514">
    <property type="entry name" value="SGNH_hydro_sf"/>
</dbReference>
<keyword evidence="3" id="KW-0378">Hydrolase</keyword>
<protein>
    <submittedName>
        <fullName evidence="3">SGNH/GDSL hydrolase family protein</fullName>
    </submittedName>
</protein>
<dbReference type="CDD" id="cd04502">
    <property type="entry name" value="SGNH_hydrolase_like_7"/>
    <property type="match status" value="1"/>
</dbReference>
<dbReference type="SUPFAM" id="SSF52266">
    <property type="entry name" value="SGNH hydrolase"/>
    <property type="match status" value="1"/>
</dbReference>
<dbReference type="RefSeq" id="WP_349243360.1">
    <property type="nucleotide sequence ID" value="NZ_JASCXX010000002.1"/>
</dbReference>
<dbReference type="Gene3D" id="3.40.50.1110">
    <property type="entry name" value="SGNH hydrolase"/>
    <property type="match status" value="1"/>
</dbReference>
<feature type="chain" id="PRO_5043734097" evidence="1">
    <location>
        <begin position="21"/>
        <end position="233"/>
    </location>
</feature>
<dbReference type="Pfam" id="PF13472">
    <property type="entry name" value="Lipase_GDSL_2"/>
    <property type="match status" value="1"/>
</dbReference>
<dbReference type="GO" id="GO:0004622">
    <property type="term" value="F:phosphatidylcholine lysophospholipase activity"/>
    <property type="evidence" value="ECO:0007669"/>
    <property type="project" value="TreeGrafter"/>
</dbReference>
<comment type="caution">
    <text evidence="3">The sequence shown here is derived from an EMBL/GenBank/DDBJ whole genome shotgun (WGS) entry which is preliminary data.</text>
</comment>
<dbReference type="EMBL" id="JASCXX010000002">
    <property type="protein sequence ID" value="MDI6447949.1"/>
    <property type="molecule type" value="Genomic_DNA"/>
</dbReference>
<reference evidence="3" key="1">
    <citation type="submission" date="2023-05" db="EMBL/GenBank/DDBJ databases">
        <title>Anaerotaeda fermentans gen. nov., sp. nov., a novel anaerobic planctomycete of the new family within the order Sedimentisphaerales isolated from Taman Peninsula, Russia.</title>
        <authorList>
            <person name="Khomyakova M.A."/>
            <person name="Merkel A.Y."/>
            <person name="Slobodkin A.I."/>
        </authorList>
    </citation>
    <scope>NUCLEOTIDE SEQUENCE</scope>
    <source>
        <strain evidence="3">M17dextr</strain>
    </source>
</reference>
<gene>
    <name evidence="3" type="ORF">QJ522_02740</name>
</gene>
<evidence type="ECO:0000313" key="4">
    <source>
        <dbReference type="Proteomes" id="UP001431776"/>
    </source>
</evidence>
<keyword evidence="4" id="KW-1185">Reference proteome</keyword>
<name>A0AAW6TW75_9BACT</name>